<dbReference type="EMBL" id="GBXM01021895">
    <property type="protein sequence ID" value="JAH86682.1"/>
    <property type="molecule type" value="Transcribed_RNA"/>
</dbReference>
<feature type="transmembrane region" description="Helical" evidence="1">
    <location>
        <begin position="20"/>
        <end position="40"/>
    </location>
</feature>
<evidence type="ECO:0000256" key="1">
    <source>
        <dbReference type="SAM" id="Phobius"/>
    </source>
</evidence>
<evidence type="ECO:0000313" key="2">
    <source>
        <dbReference type="EMBL" id="JAH86682.1"/>
    </source>
</evidence>
<organism evidence="2">
    <name type="scientific">Anguilla anguilla</name>
    <name type="common">European freshwater eel</name>
    <name type="synonym">Muraena anguilla</name>
    <dbReference type="NCBI Taxonomy" id="7936"/>
    <lineage>
        <taxon>Eukaryota</taxon>
        <taxon>Metazoa</taxon>
        <taxon>Chordata</taxon>
        <taxon>Craniata</taxon>
        <taxon>Vertebrata</taxon>
        <taxon>Euteleostomi</taxon>
        <taxon>Actinopterygii</taxon>
        <taxon>Neopterygii</taxon>
        <taxon>Teleostei</taxon>
        <taxon>Anguilliformes</taxon>
        <taxon>Anguillidae</taxon>
        <taxon>Anguilla</taxon>
    </lineage>
</organism>
<keyword evidence="1" id="KW-0812">Transmembrane</keyword>
<reference evidence="2" key="2">
    <citation type="journal article" date="2015" name="Fish Shellfish Immunol.">
        <title>Early steps in the European eel (Anguilla anguilla)-Vibrio vulnificus interaction in the gills: Role of the RtxA13 toxin.</title>
        <authorList>
            <person name="Callol A."/>
            <person name="Pajuelo D."/>
            <person name="Ebbesson L."/>
            <person name="Teles M."/>
            <person name="MacKenzie S."/>
            <person name="Amaro C."/>
        </authorList>
    </citation>
    <scope>NUCLEOTIDE SEQUENCE</scope>
</reference>
<proteinExistence type="predicted"/>
<name>A0A0E9W8I9_ANGAN</name>
<sequence length="41" mass="4924">MAFVDDLGWLDLVFCRIHFLFLFLFQGCVLLYMVGHLFYYG</sequence>
<keyword evidence="1" id="KW-0472">Membrane</keyword>
<dbReference type="AlphaFoldDB" id="A0A0E9W8I9"/>
<keyword evidence="1" id="KW-1133">Transmembrane helix</keyword>
<accession>A0A0E9W8I9</accession>
<reference evidence="2" key="1">
    <citation type="submission" date="2014-11" db="EMBL/GenBank/DDBJ databases">
        <authorList>
            <person name="Amaro Gonzalez C."/>
        </authorList>
    </citation>
    <scope>NUCLEOTIDE SEQUENCE</scope>
</reference>
<protein>
    <submittedName>
        <fullName evidence="2">Uncharacterized protein</fullName>
    </submittedName>
</protein>